<dbReference type="PANTHER" id="PTHR30146:SF148">
    <property type="entry name" value="HTH-TYPE TRANSCRIPTIONAL REPRESSOR PURR-RELATED"/>
    <property type="match status" value="1"/>
</dbReference>
<evidence type="ECO:0000256" key="3">
    <source>
        <dbReference type="ARBA" id="ARBA00023125"/>
    </source>
</evidence>
<keyword evidence="1" id="KW-0678">Repressor</keyword>
<dbReference type="CDD" id="cd01392">
    <property type="entry name" value="HTH_LacI"/>
    <property type="match status" value="1"/>
</dbReference>
<evidence type="ECO:0000256" key="1">
    <source>
        <dbReference type="ARBA" id="ARBA00022491"/>
    </source>
</evidence>
<protein>
    <submittedName>
        <fullName evidence="6">Transcriptional regulator, LacI family</fullName>
    </submittedName>
</protein>
<reference evidence="7" key="1">
    <citation type="submission" date="2016-10" db="EMBL/GenBank/DDBJ databases">
        <authorList>
            <person name="Varghese N."/>
            <person name="Submissions S."/>
        </authorList>
    </citation>
    <scope>NUCLEOTIDE SEQUENCE [LARGE SCALE GENOMIC DNA]</scope>
    <source>
        <strain evidence="7">CGMCC 1.7062</strain>
    </source>
</reference>
<accession>A0A1H5SEP9</accession>
<dbReference type="GO" id="GO:0000976">
    <property type="term" value="F:transcription cis-regulatory region binding"/>
    <property type="evidence" value="ECO:0007669"/>
    <property type="project" value="TreeGrafter"/>
</dbReference>
<dbReference type="Gene3D" id="3.40.50.2300">
    <property type="match status" value="2"/>
</dbReference>
<sequence>MKQKKTTIYDVAKLASVSPSTVSRYLNRTSFIAKDKVDAIERAIFELGFKPKERKAQPKTKRNMKIGVVAPSFDTPYVSRILSGMDRTMRHHSYDIIIETTNWEESRERHELKDLIAREVDGLIVIGGELDEQEIAAIAKKVPTLLMCRRGKGILPLIDIDNEMGGYLATNHLIQLGHKRIVHVTGPNYNIEAQHRVNGFKRAMERAGLELEAGTLIEGNFESRIAFLNMRTAIRAGQVPTAIFAANDLSAFGVIQALHKHGLRVPEDVSVIGFDDLPIDEYYIPRLTTVRQPFTEMGEIGVKYLLDLISDNQPRYNIPPVQVVVRESTKAIA</sequence>
<dbReference type="Proteomes" id="UP000236721">
    <property type="component" value="Unassembled WGS sequence"/>
</dbReference>
<dbReference type="RefSeq" id="WP_103878560.1">
    <property type="nucleotide sequence ID" value="NZ_FNVG01000001.1"/>
</dbReference>
<evidence type="ECO:0000256" key="2">
    <source>
        <dbReference type="ARBA" id="ARBA00023015"/>
    </source>
</evidence>
<proteinExistence type="predicted"/>
<dbReference type="Pfam" id="PF13377">
    <property type="entry name" value="Peripla_BP_3"/>
    <property type="match status" value="1"/>
</dbReference>
<evidence type="ECO:0000259" key="5">
    <source>
        <dbReference type="PROSITE" id="PS50932"/>
    </source>
</evidence>
<keyword evidence="7" id="KW-1185">Reference proteome</keyword>
<dbReference type="AlphaFoldDB" id="A0A1H5SEP9"/>
<feature type="domain" description="HTH lacI-type" evidence="5">
    <location>
        <begin position="6"/>
        <end position="60"/>
    </location>
</feature>
<dbReference type="PANTHER" id="PTHR30146">
    <property type="entry name" value="LACI-RELATED TRANSCRIPTIONAL REPRESSOR"/>
    <property type="match status" value="1"/>
</dbReference>
<dbReference type="GO" id="GO:0003700">
    <property type="term" value="F:DNA-binding transcription factor activity"/>
    <property type="evidence" value="ECO:0007669"/>
    <property type="project" value="TreeGrafter"/>
</dbReference>
<dbReference type="PROSITE" id="PS00356">
    <property type="entry name" value="HTH_LACI_1"/>
    <property type="match status" value="1"/>
</dbReference>
<dbReference type="SUPFAM" id="SSF53822">
    <property type="entry name" value="Periplasmic binding protein-like I"/>
    <property type="match status" value="1"/>
</dbReference>
<evidence type="ECO:0000256" key="4">
    <source>
        <dbReference type="ARBA" id="ARBA00023163"/>
    </source>
</evidence>
<evidence type="ECO:0000313" key="7">
    <source>
        <dbReference type="Proteomes" id="UP000236721"/>
    </source>
</evidence>
<dbReference type="InterPro" id="IPR046335">
    <property type="entry name" value="LacI/GalR-like_sensor"/>
</dbReference>
<dbReference type="SUPFAM" id="SSF47413">
    <property type="entry name" value="lambda repressor-like DNA-binding domains"/>
    <property type="match status" value="1"/>
</dbReference>
<keyword evidence="4" id="KW-0804">Transcription</keyword>
<evidence type="ECO:0000313" key="6">
    <source>
        <dbReference type="EMBL" id="SEF48428.1"/>
    </source>
</evidence>
<dbReference type="EMBL" id="FNVG01000001">
    <property type="protein sequence ID" value="SEF48428.1"/>
    <property type="molecule type" value="Genomic_DNA"/>
</dbReference>
<keyword evidence="3" id="KW-0238">DNA-binding</keyword>
<dbReference type="SMART" id="SM00354">
    <property type="entry name" value="HTH_LACI"/>
    <property type="match status" value="1"/>
</dbReference>
<gene>
    <name evidence="6" type="ORF">SAMN04488244_101321</name>
</gene>
<dbReference type="PROSITE" id="PS50932">
    <property type="entry name" value="HTH_LACI_2"/>
    <property type="match status" value="1"/>
</dbReference>
<dbReference type="InterPro" id="IPR010982">
    <property type="entry name" value="Lambda_DNA-bd_dom_sf"/>
</dbReference>
<name>A0A1H5SEP9_9VIBR</name>
<dbReference type="InterPro" id="IPR028082">
    <property type="entry name" value="Peripla_BP_I"/>
</dbReference>
<dbReference type="OrthoDB" id="5681588at2"/>
<dbReference type="Pfam" id="PF00356">
    <property type="entry name" value="LacI"/>
    <property type="match status" value="1"/>
</dbReference>
<organism evidence="6 7">
    <name type="scientific">Vibrio hangzhouensis</name>
    <dbReference type="NCBI Taxonomy" id="462991"/>
    <lineage>
        <taxon>Bacteria</taxon>
        <taxon>Pseudomonadati</taxon>
        <taxon>Pseudomonadota</taxon>
        <taxon>Gammaproteobacteria</taxon>
        <taxon>Vibrionales</taxon>
        <taxon>Vibrionaceae</taxon>
        <taxon>Vibrio</taxon>
    </lineage>
</organism>
<dbReference type="Gene3D" id="1.10.260.40">
    <property type="entry name" value="lambda repressor-like DNA-binding domains"/>
    <property type="match status" value="1"/>
</dbReference>
<dbReference type="InterPro" id="IPR000843">
    <property type="entry name" value="HTH_LacI"/>
</dbReference>
<keyword evidence="2" id="KW-0805">Transcription regulation</keyword>